<evidence type="ECO:0000256" key="4">
    <source>
        <dbReference type="ARBA" id="ARBA00022989"/>
    </source>
</evidence>
<evidence type="ECO:0000313" key="10">
    <source>
        <dbReference type="Proteomes" id="UP000053259"/>
    </source>
</evidence>
<dbReference type="EMBL" id="KN847596">
    <property type="protein sequence ID" value="KIV98809.1"/>
    <property type="molecule type" value="Genomic_DNA"/>
</dbReference>
<evidence type="ECO:0000256" key="3">
    <source>
        <dbReference type="ARBA" id="ARBA00022692"/>
    </source>
</evidence>
<dbReference type="FunFam" id="1.20.144.10:FF:000017">
    <property type="entry name" value="Diacylglycerol pyrophosphate phosphatase 1"/>
    <property type="match status" value="1"/>
</dbReference>
<dbReference type="Pfam" id="PF01569">
    <property type="entry name" value="PAP2"/>
    <property type="match status" value="1"/>
</dbReference>
<dbReference type="FunCoup" id="A0A0D1ZXK1">
    <property type="interactions" value="223"/>
</dbReference>
<dbReference type="RefSeq" id="XP_016208679.1">
    <property type="nucleotide sequence ID" value="XM_016363480.1"/>
</dbReference>
<dbReference type="GeneID" id="27317396"/>
<feature type="transmembrane region" description="Helical" evidence="7">
    <location>
        <begin position="181"/>
        <end position="200"/>
    </location>
</feature>
<dbReference type="InterPro" id="IPR000326">
    <property type="entry name" value="PAP2/HPO"/>
</dbReference>
<evidence type="ECO:0000256" key="6">
    <source>
        <dbReference type="SAM" id="MobiDB-lite"/>
    </source>
</evidence>
<keyword evidence="5 7" id="KW-0472">Membrane</keyword>
<comment type="similarity">
    <text evidence="2">Belongs to the PA-phosphatase related phosphoesterase family.</text>
</comment>
<feature type="transmembrane region" description="Helical" evidence="7">
    <location>
        <begin position="156"/>
        <end position="174"/>
    </location>
</feature>
<feature type="transmembrane region" description="Helical" evidence="7">
    <location>
        <begin position="52"/>
        <end position="74"/>
    </location>
</feature>
<protein>
    <recommendedName>
        <fullName evidence="8">Phosphatidic acid phosphatase type 2/haloperoxidase domain-containing protein</fullName>
    </recommendedName>
</protein>
<dbReference type="SMART" id="SM00014">
    <property type="entry name" value="acidPPc"/>
    <property type="match status" value="1"/>
</dbReference>
<sequence length="299" mass="33492">MFRSYASDYVGFLLLLVAYLLIQFFVEPFHRMFFLDNLAIQYPHAEVERVSVFWLFVYALFIPIGVILLLTLLISPSPHKTHVALLGLAISFILASFITDVIKNAVGRPRPDLIARCKPRKGTPAHQLVTYEVCTETNHHVLHDGWRSFPSGHSSSAFSGLGYLSMFVAGQLHVLRPRTDLAKALVAIAPLLGAALIAISRCEDYRHDVWDVSAGSAIGFVVALFSYKRYFPPLRKRNCDVPYPTPCEMATRQKGKTKARARDEEEELADAGDFEIGESENEDGDKEPERLPLTSVRPS</sequence>
<dbReference type="AlphaFoldDB" id="A0A0D1ZXK1"/>
<dbReference type="InParanoid" id="A0A0D1ZXK1"/>
<accession>A0A0D1ZXK1</accession>
<dbReference type="GO" id="GO:0046839">
    <property type="term" value="P:phospholipid dephosphorylation"/>
    <property type="evidence" value="ECO:0007669"/>
    <property type="project" value="TreeGrafter"/>
</dbReference>
<dbReference type="HOGENOM" id="CLU_021458_6_1_1"/>
<feature type="compositionally biased region" description="Acidic residues" evidence="6">
    <location>
        <begin position="264"/>
        <end position="286"/>
    </location>
</feature>
<reference evidence="9 10" key="1">
    <citation type="submission" date="2015-01" db="EMBL/GenBank/DDBJ databases">
        <title>The Genome Sequence of Ochroconis gallopava CBS43764.</title>
        <authorList>
            <consortium name="The Broad Institute Genomics Platform"/>
            <person name="Cuomo C."/>
            <person name="de Hoog S."/>
            <person name="Gorbushina A."/>
            <person name="Stielow B."/>
            <person name="Teixiera M."/>
            <person name="Abouelleil A."/>
            <person name="Chapman S.B."/>
            <person name="Priest M."/>
            <person name="Young S.K."/>
            <person name="Wortman J."/>
            <person name="Nusbaum C."/>
            <person name="Birren B."/>
        </authorList>
    </citation>
    <scope>NUCLEOTIDE SEQUENCE [LARGE SCALE GENOMIC DNA]</scope>
    <source>
        <strain evidence="9 10">CBS 43764</strain>
    </source>
</reference>
<keyword evidence="10" id="KW-1185">Reference proteome</keyword>
<gene>
    <name evidence="9" type="ORF">PV09_09423</name>
</gene>
<feature type="region of interest" description="Disordered" evidence="6">
    <location>
        <begin position="251"/>
        <end position="299"/>
    </location>
</feature>
<feature type="transmembrane region" description="Helical" evidence="7">
    <location>
        <begin position="83"/>
        <end position="102"/>
    </location>
</feature>
<evidence type="ECO:0000256" key="2">
    <source>
        <dbReference type="ARBA" id="ARBA00008816"/>
    </source>
</evidence>
<comment type="subcellular location">
    <subcellularLocation>
        <location evidence="1">Membrane</location>
        <topology evidence="1">Multi-pass membrane protein</topology>
    </subcellularLocation>
</comment>
<dbReference type="VEuPathDB" id="FungiDB:PV09_09423"/>
<dbReference type="GO" id="GO:0006644">
    <property type="term" value="P:phospholipid metabolic process"/>
    <property type="evidence" value="ECO:0007669"/>
    <property type="project" value="InterPro"/>
</dbReference>
<organism evidence="9 10">
    <name type="scientific">Verruconis gallopava</name>
    <dbReference type="NCBI Taxonomy" id="253628"/>
    <lineage>
        <taxon>Eukaryota</taxon>
        <taxon>Fungi</taxon>
        <taxon>Dikarya</taxon>
        <taxon>Ascomycota</taxon>
        <taxon>Pezizomycotina</taxon>
        <taxon>Dothideomycetes</taxon>
        <taxon>Pleosporomycetidae</taxon>
        <taxon>Venturiales</taxon>
        <taxon>Sympoventuriaceae</taxon>
        <taxon>Verruconis</taxon>
    </lineage>
</organism>
<feature type="transmembrane region" description="Helical" evidence="7">
    <location>
        <begin position="9"/>
        <end position="26"/>
    </location>
</feature>
<dbReference type="PANTHER" id="PTHR10165:SF35">
    <property type="entry name" value="RE23632P"/>
    <property type="match status" value="1"/>
</dbReference>
<dbReference type="OrthoDB" id="10030083at2759"/>
<dbReference type="SUPFAM" id="SSF48317">
    <property type="entry name" value="Acid phosphatase/Vanadium-dependent haloperoxidase"/>
    <property type="match status" value="1"/>
</dbReference>
<proteinExistence type="inferred from homology"/>
<evidence type="ECO:0000313" key="9">
    <source>
        <dbReference type="EMBL" id="KIV98809.1"/>
    </source>
</evidence>
<dbReference type="InterPro" id="IPR043216">
    <property type="entry name" value="PAP-like"/>
</dbReference>
<evidence type="ECO:0000256" key="1">
    <source>
        <dbReference type="ARBA" id="ARBA00004141"/>
    </source>
</evidence>
<dbReference type="Proteomes" id="UP000053259">
    <property type="component" value="Unassembled WGS sequence"/>
</dbReference>
<feature type="domain" description="Phosphatidic acid phosphatase type 2/haloperoxidase" evidence="8">
    <location>
        <begin position="85"/>
        <end position="227"/>
    </location>
</feature>
<evidence type="ECO:0000259" key="8">
    <source>
        <dbReference type="SMART" id="SM00014"/>
    </source>
</evidence>
<dbReference type="CDD" id="cd03390">
    <property type="entry name" value="PAP2_containing_1_like"/>
    <property type="match status" value="1"/>
</dbReference>
<name>A0A0D1ZXK1_9PEZI</name>
<dbReference type="STRING" id="253628.A0A0D1ZXK1"/>
<dbReference type="Gene3D" id="1.20.144.10">
    <property type="entry name" value="Phosphatidic acid phosphatase type 2/haloperoxidase"/>
    <property type="match status" value="1"/>
</dbReference>
<feature type="transmembrane region" description="Helical" evidence="7">
    <location>
        <begin position="212"/>
        <end position="227"/>
    </location>
</feature>
<dbReference type="PANTHER" id="PTHR10165">
    <property type="entry name" value="LIPID PHOSPHATE PHOSPHATASE"/>
    <property type="match status" value="1"/>
</dbReference>
<keyword evidence="3 7" id="KW-0812">Transmembrane</keyword>
<evidence type="ECO:0000256" key="7">
    <source>
        <dbReference type="SAM" id="Phobius"/>
    </source>
</evidence>
<evidence type="ECO:0000256" key="5">
    <source>
        <dbReference type="ARBA" id="ARBA00023136"/>
    </source>
</evidence>
<dbReference type="GO" id="GO:0008195">
    <property type="term" value="F:phosphatidate phosphatase activity"/>
    <property type="evidence" value="ECO:0007669"/>
    <property type="project" value="TreeGrafter"/>
</dbReference>
<dbReference type="GO" id="GO:0016020">
    <property type="term" value="C:membrane"/>
    <property type="evidence" value="ECO:0007669"/>
    <property type="project" value="UniProtKB-SubCell"/>
</dbReference>
<dbReference type="InterPro" id="IPR036938">
    <property type="entry name" value="PAP2/HPO_sf"/>
</dbReference>
<keyword evidence="4 7" id="KW-1133">Transmembrane helix</keyword>